<dbReference type="Proteomes" id="UP000772434">
    <property type="component" value="Unassembled WGS sequence"/>
</dbReference>
<evidence type="ECO:0000313" key="2">
    <source>
        <dbReference type="Proteomes" id="UP000772434"/>
    </source>
</evidence>
<dbReference type="EMBL" id="JADNRY010000253">
    <property type="protein sequence ID" value="KAF9060224.1"/>
    <property type="molecule type" value="Genomic_DNA"/>
</dbReference>
<proteinExistence type="predicted"/>
<keyword evidence="2" id="KW-1185">Reference proteome</keyword>
<sequence length="167" mass="18346">MSVELPAAPPPPTDPRAIGFWFFPYALESLGDCLCLFSSFSIVPRNLVESGLTATGPSEHIEVPQRMRAYPLSDFSLIGRGLGDGVRFHRCDGRWAARRSRCCCCCCLCTRKYGTNACESTHSVTLVEPQHGLTIEEILSAALGGSPLDEVATCIQYNINDKRSQCW</sequence>
<evidence type="ECO:0000313" key="1">
    <source>
        <dbReference type="EMBL" id="KAF9060224.1"/>
    </source>
</evidence>
<protein>
    <submittedName>
        <fullName evidence="1">Uncharacterized protein</fullName>
    </submittedName>
</protein>
<gene>
    <name evidence="1" type="ORF">BDP27DRAFT_1370712</name>
</gene>
<organism evidence="1 2">
    <name type="scientific">Rhodocollybia butyracea</name>
    <dbReference type="NCBI Taxonomy" id="206335"/>
    <lineage>
        <taxon>Eukaryota</taxon>
        <taxon>Fungi</taxon>
        <taxon>Dikarya</taxon>
        <taxon>Basidiomycota</taxon>
        <taxon>Agaricomycotina</taxon>
        <taxon>Agaricomycetes</taxon>
        <taxon>Agaricomycetidae</taxon>
        <taxon>Agaricales</taxon>
        <taxon>Marasmiineae</taxon>
        <taxon>Omphalotaceae</taxon>
        <taxon>Rhodocollybia</taxon>
    </lineage>
</organism>
<comment type="caution">
    <text evidence="1">The sequence shown here is derived from an EMBL/GenBank/DDBJ whole genome shotgun (WGS) entry which is preliminary data.</text>
</comment>
<accession>A0A9P5P7C1</accession>
<name>A0A9P5P7C1_9AGAR</name>
<dbReference type="AlphaFoldDB" id="A0A9P5P7C1"/>
<reference evidence="1" key="1">
    <citation type="submission" date="2020-11" db="EMBL/GenBank/DDBJ databases">
        <authorList>
            <consortium name="DOE Joint Genome Institute"/>
            <person name="Ahrendt S."/>
            <person name="Riley R."/>
            <person name="Andreopoulos W."/>
            <person name="Labutti K."/>
            <person name="Pangilinan J."/>
            <person name="Ruiz-Duenas F.J."/>
            <person name="Barrasa J.M."/>
            <person name="Sanchez-Garcia M."/>
            <person name="Camarero S."/>
            <person name="Miyauchi S."/>
            <person name="Serrano A."/>
            <person name="Linde D."/>
            <person name="Babiker R."/>
            <person name="Drula E."/>
            <person name="Ayuso-Fernandez I."/>
            <person name="Pacheco R."/>
            <person name="Padilla G."/>
            <person name="Ferreira P."/>
            <person name="Barriuso J."/>
            <person name="Kellner H."/>
            <person name="Castanera R."/>
            <person name="Alfaro M."/>
            <person name="Ramirez L."/>
            <person name="Pisabarro A.G."/>
            <person name="Kuo A."/>
            <person name="Tritt A."/>
            <person name="Lipzen A."/>
            <person name="He G."/>
            <person name="Yan M."/>
            <person name="Ng V."/>
            <person name="Cullen D."/>
            <person name="Martin F."/>
            <person name="Rosso M.-N."/>
            <person name="Henrissat B."/>
            <person name="Hibbett D."/>
            <person name="Martinez A.T."/>
            <person name="Grigoriev I.V."/>
        </authorList>
    </citation>
    <scope>NUCLEOTIDE SEQUENCE</scope>
    <source>
        <strain evidence="1">AH 40177</strain>
    </source>
</reference>